<evidence type="ECO:0000313" key="5">
    <source>
        <dbReference type="Proteomes" id="UP000469724"/>
    </source>
</evidence>
<protein>
    <submittedName>
        <fullName evidence="4">Flavodoxin family protein</fullName>
    </submittedName>
</protein>
<dbReference type="InterPro" id="IPR005025">
    <property type="entry name" value="FMN_Rdtase-like_dom"/>
</dbReference>
<keyword evidence="1" id="KW-0285">Flavoprotein</keyword>
<keyword evidence="5" id="KW-1185">Reference proteome</keyword>
<evidence type="ECO:0000259" key="3">
    <source>
        <dbReference type="Pfam" id="PF03358"/>
    </source>
</evidence>
<name>A0A7K3NJC1_9BACT</name>
<evidence type="ECO:0000313" key="4">
    <source>
        <dbReference type="EMBL" id="NDY56292.1"/>
    </source>
</evidence>
<dbReference type="SUPFAM" id="SSF52218">
    <property type="entry name" value="Flavoproteins"/>
    <property type="match status" value="1"/>
</dbReference>
<dbReference type="PANTHER" id="PTHR43278">
    <property type="entry name" value="NAD(P)H-DEPENDENT FMN-CONTAINING OXIDOREDUCTASE YWQN-RELATED"/>
    <property type="match status" value="1"/>
</dbReference>
<dbReference type="Proteomes" id="UP000469724">
    <property type="component" value="Unassembled WGS sequence"/>
</dbReference>
<dbReference type="InterPro" id="IPR029039">
    <property type="entry name" value="Flavoprotein-like_sf"/>
</dbReference>
<gene>
    <name evidence="4" type="ORF">G3N56_05975</name>
</gene>
<proteinExistence type="predicted"/>
<feature type="domain" description="NADPH-dependent FMN reductase-like" evidence="3">
    <location>
        <begin position="1"/>
        <end position="106"/>
    </location>
</feature>
<reference evidence="4 5" key="1">
    <citation type="submission" date="2020-02" db="EMBL/GenBank/DDBJ databases">
        <title>Comparative genomics of sulfur disproportionating microorganisms.</title>
        <authorList>
            <person name="Ward L.M."/>
            <person name="Bertran E."/>
            <person name="Johnston D.T."/>
        </authorList>
    </citation>
    <scope>NUCLEOTIDE SEQUENCE [LARGE SCALE GENOMIC DNA]</scope>
    <source>
        <strain evidence="4 5">DSM 3696</strain>
    </source>
</reference>
<dbReference type="InterPro" id="IPR051796">
    <property type="entry name" value="ISF_SsuE-like"/>
</dbReference>
<dbReference type="PANTHER" id="PTHR43278:SF2">
    <property type="entry name" value="IRON-SULFUR FLAVOPROTEIN"/>
    <property type="match status" value="1"/>
</dbReference>
<comment type="caution">
    <text evidence="4">The sequence shown here is derived from an EMBL/GenBank/DDBJ whole genome shotgun (WGS) entry which is preliminary data.</text>
</comment>
<evidence type="ECO:0000256" key="2">
    <source>
        <dbReference type="ARBA" id="ARBA00022643"/>
    </source>
</evidence>
<sequence length="217" mass="24117">MHILAINGSPRKKGNTATLLGHALDGARQAGSQARIVHLYDLDYTGCISCFECKKIGGKSYGRCAVKDGLTPILEEAAQADALILGTPIYFGAESGMTRCLIERLLFPYLSYTPGYPSIFPKKIPTALIYTMNVPETIFAERGYDRIVKRLREPMARTFGACEVLLCQDTYQFPDYSKYLCTVWDETAKRKRREEAFPQDCARAQDLGRRLAGGSPA</sequence>
<accession>A0A7K3NJC1</accession>
<dbReference type="AlphaFoldDB" id="A0A7K3NJC1"/>
<dbReference type="Pfam" id="PF03358">
    <property type="entry name" value="FMN_red"/>
    <property type="match status" value="1"/>
</dbReference>
<keyword evidence="2" id="KW-0288">FMN</keyword>
<dbReference type="Gene3D" id="3.40.50.360">
    <property type="match status" value="1"/>
</dbReference>
<dbReference type="GO" id="GO:0016491">
    <property type="term" value="F:oxidoreductase activity"/>
    <property type="evidence" value="ECO:0007669"/>
    <property type="project" value="InterPro"/>
</dbReference>
<organism evidence="4 5">
    <name type="scientific">Desulfolutivibrio sulfodismutans</name>
    <dbReference type="NCBI Taxonomy" id="63561"/>
    <lineage>
        <taxon>Bacteria</taxon>
        <taxon>Pseudomonadati</taxon>
        <taxon>Thermodesulfobacteriota</taxon>
        <taxon>Desulfovibrionia</taxon>
        <taxon>Desulfovibrionales</taxon>
        <taxon>Desulfovibrionaceae</taxon>
        <taxon>Desulfolutivibrio</taxon>
    </lineage>
</organism>
<evidence type="ECO:0000256" key="1">
    <source>
        <dbReference type="ARBA" id="ARBA00022630"/>
    </source>
</evidence>
<dbReference type="RefSeq" id="WP_163301346.1">
    <property type="nucleotide sequence ID" value="NZ_JAAGRQ010000017.1"/>
</dbReference>
<dbReference type="EMBL" id="JAAGRQ010000017">
    <property type="protein sequence ID" value="NDY56292.1"/>
    <property type="molecule type" value="Genomic_DNA"/>
</dbReference>